<dbReference type="AlphaFoldDB" id="A0A8X6UBG2"/>
<reference evidence="1" key="1">
    <citation type="submission" date="2020-08" db="EMBL/GenBank/DDBJ databases">
        <title>Multicomponent nature underlies the extraordinary mechanical properties of spider dragline silk.</title>
        <authorList>
            <person name="Kono N."/>
            <person name="Nakamura H."/>
            <person name="Mori M."/>
            <person name="Yoshida Y."/>
            <person name="Ohtoshi R."/>
            <person name="Malay A.D."/>
            <person name="Moran D.A.P."/>
            <person name="Tomita M."/>
            <person name="Numata K."/>
            <person name="Arakawa K."/>
        </authorList>
    </citation>
    <scope>NUCLEOTIDE SEQUENCE</scope>
</reference>
<protein>
    <submittedName>
        <fullName evidence="1">Uncharacterized protein</fullName>
    </submittedName>
</protein>
<sequence length="85" mass="9760">MGFTSRVWTYRTVPCLEPIPVTINFTKHFTTFVTYFDGRSDGCPRSSDFTLSSELAKKPELRRRILSVSFLDCLRFRIEDSCVGG</sequence>
<name>A0A8X6UBG2_NEPPI</name>
<dbReference type="Proteomes" id="UP000887013">
    <property type="component" value="Unassembled WGS sequence"/>
</dbReference>
<dbReference type="OrthoDB" id="10344285at2759"/>
<evidence type="ECO:0000313" key="1">
    <source>
        <dbReference type="EMBL" id="GFU00449.1"/>
    </source>
</evidence>
<organism evidence="1 2">
    <name type="scientific">Nephila pilipes</name>
    <name type="common">Giant wood spider</name>
    <name type="synonym">Nephila maculata</name>
    <dbReference type="NCBI Taxonomy" id="299642"/>
    <lineage>
        <taxon>Eukaryota</taxon>
        <taxon>Metazoa</taxon>
        <taxon>Ecdysozoa</taxon>
        <taxon>Arthropoda</taxon>
        <taxon>Chelicerata</taxon>
        <taxon>Arachnida</taxon>
        <taxon>Araneae</taxon>
        <taxon>Araneomorphae</taxon>
        <taxon>Entelegynae</taxon>
        <taxon>Araneoidea</taxon>
        <taxon>Nephilidae</taxon>
        <taxon>Nephila</taxon>
    </lineage>
</organism>
<evidence type="ECO:0000313" key="2">
    <source>
        <dbReference type="Proteomes" id="UP000887013"/>
    </source>
</evidence>
<keyword evidence="2" id="KW-1185">Reference proteome</keyword>
<gene>
    <name evidence="1" type="ORF">NPIL_266971</name>
</gene>
<dbReference type="EMBL" id="BMAW01027093">
    <property type="protein sequence ID" value="GFU00449.1"/>
    <property type="molecule type" value="Genomic_DNA"/>
</dbReference>
<accession>A0A8X6UBG2</accession>
<proteinExistence type="predicted"/>
<comment type="caution">
    <text evidence="1">The sequence shown here is derived from an EMBL/GenBank/DDBJ whole genome shotgun (WGS) entry which is preliminary data.</text>
</comment>